<gene>
    <name evidence="4" type="ORF">SAMN04488122_3651</name>
</gene>
<protein>
    <submittedName>
        <fullName evidence="4">Uncharacterized protein</fullName>
    </submittedName>
</protein>
<dbReference type="SUPFAM" id="SSF48452">
    <property type="entry name" value="TPR-like"/>
    <property type="match status" value="1"/>
</dbReference>
<evidence type="ECO:0000256" key="3">
    <source>
        <dbReference type="SAM" id="SignalP"/>
    </source>
</evidence>
<feature type="chain" id="PRO_5011789827" evidence="3">
    <location>
        <begin position="26"/>
        <end position="362"/>
    </location>
</feature>
<dbReference type="EMBL" id="FOJG01000002">
    <property type="protein sequence ID" value="SEW49966.1"/>
    <property type="molecule type" value="Genomic_DNA"/>
</dbReference>
<dbReference type="InterPro" id="IPR019734">
    <property type="entry name" value="TPR_rpt"/>
</dbReference>
<feature type="repeat" description="TPR" evidence="1">
    <location>
        <begin position="289"/>
        <end position="322"/>
    </location>
</feature>
<keyword evidence="5" id="KW-1185">Reference proteome</keyword>
<evidence type="ECO:0000313" key="5">
    <source>
        <dbReference type="Proteomes" id="UP000199310"/>
    </source>
</evidence>
<dbReference type="RefSeq" id="WP_143059208.1">
    <property type="nucleotide sequence ID" value="NZ_FOJG01000002.1"/>
</dbReference>
<keyword evidence="1" id="KW-0802">TPR repeat</keyword>
<sequence>MSTHIKCLVLCFAIMLLQWPHKAYSQVVTAAQPSSDTIPEDKYFIFSCSFVSTQLEDDCIPDMQPSLSADGFTPARVIIKIQQLLGKESENRIAANFMLYECQFPGPVFKAVMTRGDSTRYILYNRSYLDKLVAKNTDWVAFAIFAHEVGHHFLGHSMRSQSLTYAISRQRELEADFFSGYIIKKLKGTLQNAESGIMAVNNHPTPELEAGCTHPTKAKRLIAIEKGYNFVNQPAASLNSFFNIDSLVRSEGIEQLLNRTNQLYQLQKFQQALDQIDNLFDRVSSNQLPMLYNNRGLIKLKLNQQISALEDFNKAIMINKNRAEFFENRGQLKTKLANEINLEEAQKDLKKAKQLKQQERVQ</sequence>
<dbReference type="SMART" id="SM00028">
    <property type="entry name" value="TPR"/>
    <property type="match status" value="2"/>
</dbReference>
<keyword evidence="2" id="KW-0175">Coiled coil</keyword>
<dbReference type="InterPro" id="IPR011990">
    <property type="entry name" value="TPR-like_helical_dom_sf"/>
</dbReference>
<dbReference type="Gene3D" id="1.25.40.10">
    <property type="entry name" value="Tetratricopeptide repeat domain"/>
    <property type="match status" value="1"/>
</dbReference>
<evidence type="ECO:0000256" key="1">
    <source>
        <dbReference type="PROSITE-ProRule" id="PRU00339"/>
    </source>
</evidence>
<dbReference type="Proteomes" id="UP000199310">
    <property type="component" value="Unassembled WGS sequence"/>
</dbReference>
<proteinExistence type="predicted"/>
<evidence type="ECO:0000313" key="4">
    <source>
        <dbReference type="EMBL" id="SEW49966.1"/>
    </source>
</evidence>
<reference evidence="5" key="1">
    <citation type="submission" date="2016-10" db="EMBL/GenBank/DDBJ databases">
        <authorList>
            <person name="Varghese N."/>
            <person name="Submissions S."/>
        </authorList>
    </citation>
    <scope>NUCLEOTIDE SEQUENCE [LARGE SCALE GENOMIC DNA]</scope>
    <source>
        <strain evidence="5">DSM 3695</strain>
    </source>
</reference>
<feature type="coiled-coil region" evidence="2">
    <location>
        <begin position="335"/>
        <end position="362"/>
    </location>
</feature>
<dbReference type="AlphaFoldDB" id="A0A1I0S5C3"/>
<accession>A0A1I0S5C3</accession>
<keyword evidence="3" id="KW-0732">Signal</keyword>
<name>A0A1I0S5C3_9BACT</name>
<evidence type="ECO:0000256" key="2">
    <source>
        <dbReference type="SAM" id="Coils"/>
    </source>
</evidence>
<dbReference type="PROSITE" id="PS50005">
    <property type="entry name" value="TPR"/>
    <property type="match status" value="1"/>
</dbReference>
<feature type="signal peptide" evidence="3">
    <location>
        <begin position="1"/>
        <end position="25"/>
    </location>
</feature>
<dbReference type="STRING" id="29529.SAMN04488122_3651"/>
<dbReference type="OrthoDB" id="1173761at2"/>
<organism evidence="4 5">
    <name type="scientific">Chitinophaga arvensicola</name>
    <dbReference type="NCBI Taxonomy" id="29529"/>
    <lineage>
        <taxon>Bacteria</taxon>
        <taxon>Pseudomonadati</taxon>
        <taxon>Bacteroidota</taxon>
        <taxon>Chitinophagia</taxon>
        <taxon>Chitinophagales</taxon>
        <taxon>Chitinophagaceae</taxon>
        <taxon>Chitinophaga</taxon>
    </lineage>
</organism>